<gene>
    <name evidence="1" type="ORF">OFUS_LOCUS13525</name>
</gene>
<protein>
    <submittedName>
        <fullName evidence="1">Uncharacterized protein</fullName>
    </submittedName>
</protein>
<accession>A0A8J1UWR5</accession>
<name>A0A8J1UWR5_OWEFU</name>
<proteinExistence type="predicted"/>
<reference evidence="1" key="1">
    <citation type="submission" date="2022-03" db="EMBL/GenBank/DDBJ databases">
        <authorList>
            <person name="Martin C."/>
        </authorList>
    </citation>
    <scope>NUCLEOTIDE SEQUENCE</scope>
</reference>
<dbReference type="AlphaFoldDB" id="A0A8J1UWR5"/>
<dbReference type="Proteomes" id="UP000749559">
    <property type="component" value="Unassembled WGS sequence"/>
</dbReference>
<evidence type="ECO:0000313" key="2">
    <source>
        <dbReference type="Proteomes" id="UP000749559"/>
    </source>
</evidence>
<feature type="non-terminal residue" evidence="1">
    <location>
        <position position="1"/>
    </location>
</feature>
<keyword evidence="2" id="KW-1185">Reference proteome</keyword>
<organism evidence="1 2">
    <name type="scientific">Owenia fusiformis</name>
    <name type="common">Polychaete worm</name>
    <dbReference type="NCBI Taxonomy" id="6347"/>
    <lineage>
        <taxon>Eukaryota</taxon>
        <taxon>Metazoa</taxon>
        <taxon>Spiralia</taxon>
        <taxon>Lophotrochozoa</taxon>
        <taxon>Annelida</taxon>
        <taxon>Polychaeta</taxon>
        <taxon>Sedentaria</taxon>
        <taxon>Canalipalpata</taxon>
        <taxon>Sabellida</taxon>
        <taxon>Oweniida</taxon>
        <taxon>Oweniidae</taxon>
        <taxon>Owenia</taxon>
    </lineage>
</organism>
<sequence length="135" mass="14464">MSSNRGGSIYLVPTPPNSNKDSAYTGLTGPRGEHFYSSLFGGEETIYPGLSGPKQYPTPAPRYDGCISEPIYAEIEDPPKFAEKEEPSRFAKLAKIIAIVVICVVIAIGVIVVGMYFAGLFTDTPVTTTITPVTT</sequence>
<evidence type="ECO:0000313" key="1">
    <source>
        <dbReference type="EMBL" id="CAH1787899.1"/>
    </source>
</evidence>
<comment type="caution">
    <text evidence="1">The sequence shown here is derived from an EMBL/GenBank/DDBJ whole genome shotgun (WGS) entry which is preliminary data.</text>
</comment>
<dbReference type="EMBL" id="CAIIXF020000006">
    <property type="protein sequence ID" value="CAH1787899.1"/>
    <property type="molecule type" value="Genomic_DNA"/>
</dbReference>